<dbReference type="PANTHER" id="PTHR31394">
    <property type="entry name" value="TRANSMEMBRANE PROTEIN 199"/>
    <property type="match status" value="1"/>
</dbReference>
<dbReference type="AlphaFoldDB" id="A0A9W8YPJ1"/>
<evidence type="ECO:0000313" key="9">
    <source>
        <dbReference type="Proteomes" id="UP001140453"/>
    </source>
</evidence>
<dbReference type="GO" id="GO:0005789">
    <property type="term" value="C:endoplasmic reticulum membrane"/>
    <property type="evidence" value="ECO:0007669"/>
    <property type="project" value="UniProtKB-SubCell"/>
</dbReference>
<feature type="transmembrane region" description="Helical" evidence="7">
    <location>
        <begin position="159"/>
        <end position="181"/>
    </location>
</feature>
<evidence type="ECO:0000256" key="7">
    <source>
        <dbReference type="SAM" id="Phobius"/>
    </source>
</evidence>
<dbReference type="InterPro" id="IPR021013">
    <property type="entry name" value="ATPase_Vma12"/>
</dbReference>
<accession>A0A9W8YPJ1</accession>
<reference evidence="8" key="1">
    <citation type="submission" date="2022-10" db="EMBL/GenBank/DDBJ databases">
        <title>Tapping the CABI collections for fungal endophytes: first genome assemblies for Collariella, Neodidymelliopsis, Ascochyta clinopodiicola, Didymella pomorum, Didymosphaeria variabile, Neocosmospora piperis and Neocucurbitaria cava.</title>
        <authorList>
            <person name="Hill R."/>
        </authorList>
    </citation>
    <scope>NUCLEOTIDE SEQUENCE</scope>
    <source>
        <strain evidence="8">IMI 355082</strain>
    </source>
</reference>
<evidence type="ECO:0000256" key="5">
    <source>
        <dbReference type="ARBA" id="ARBA00023136"/>
    </source>
</evidence>
<keyword evidence="3" id="KW-0256">Endoplasmic reticulum</keyword>
<comment type="subcellular location">
    <subcellularLocation>
        <location evidence="1">Endoplasmic reticulum membrane</location>
        <topology evidence="1">Multi-pass membrane protein</topology>
    </subcellularLocation>
</comment>
<dbReference type="Pfam" id="PF11712">
    <property type="entry name" value="Vma12"/>
    <property type="match status" value="1"/>
</dbReference>
<organism evidence="8 9">
    <name type="scientific">Gnomoniopsis smithogilvyi</name>
    <dbReference type="NCBI Taxonomy" id="1191159"/>
    <lineage>
        <taxon>Eukaryota</taxon>
        <taxon>Fungi</taxon>
        <taxon>Dikarya</taxon>
        <taxon>Ascomycota</taxon>
        <taxon>Pezizomycotina</taxon>
        <taxon>Sordariomycetes</taxon>
        <taxon>Sordariomycetidae</taxon>
        <taxon>Diaporthales</taxon>
        <taxon>Gnomoniaceae</taxon>
        <taxon>Gnomoniopsis</taxon>
    </lineage>
</organism>
<sequence>MVLLTITPAIVEALQHRKKSATVERPVVEEEPSLEEPAIGKPISHGQIVELWKDLREEEDEEPKYSLELLLRGSTVYIPPPPPKPEPSSEYKALMARLRREEEERTYQRMATRTLPTFAQQFPASSLASQFADIHRPSTKADEGDDDVTLDDVHRQVMLVINFLVTILGCAGTLWVLGRWWSTPARLFLTLGGTIVVAVAEVGVYQAYLWHLGQAKKKDGKLKEVKSVVETWVVGKEQAAKEGDSISVDADAGDENVVRHRKATRREET</sequence>
<evidence type="ECO:0000313" key="8">
    <source>
        <dbReference type="EMBL" id="KAJ4387580.1"/>
    </source>
</evidence>
<keyword evidence="9" id="KW-1185">Reference proteome</keyword>
<dbReference type="GO" id="GO:0070072">
    <property type="term" value="P:vacuolar proton-transporting V-type ATPase complex assembly"/>
    <property type="evidence" value="ECO:0007669"/>
    <property type="project" value="InterPro"/>
</dbReference>
<evidence type="ECO:0000256" key="3">
    <source>
        <dbReference type="ARBA" id="ARBA00022824"/>
    </source>
</evidence>
<evidence type="ECO:0000256" key="2">
    <source>
        <dbReference type="ARBA" id="ARBA00022692"/>
    </source>
</evidence>
<dbReference type="EMBL" id="JAPEVB010000005">
    <property type="protein sequence ID" value="KAJ4387580.1"/>
    <property type="molecule type" value="Genomic_DNA"/>
</dbReference>
<keyword evidence="4 7" id="KW-1133">Transmembrane helix</keyword>
<feature type="compositionally biased region" description="Basic residues" evidence="6">
    <location>
        <begin position="259"/>
        <end position="269"/>
    </location>
</feature>
<feature type="transmembrane region" description="Helical" evidence="7">
    <location>
        <begin position="187"/>
        <end position="208"/>
    </location>
</feature>
<gene>
    <name evidence="8" type="ORF">N0V93_008175</name>
</gene>
<feature type="region of interest" description="Disordered" evidence="6">
    <location>
        <begin position="250"/>
        <end position="269"/>
    </location>
</feature>
<dbReference type="Proteomes" id="UP001140453">
    <property type="component" value="Unassembled WGS sequence"/>
</dbReference>
<dbReference type="OrthoDB" id="19981at2759"/>
<comment type="caution">
    <text evidence="8">The sequence shown here is derived from an EMBL/GenBank/DDBJ whole genome shotgun (WGS) entry which is preliminary data.</text>
</comment>
<dbReference type="PANTHER" id="PTHR31394:SF1">
    <property type="entry name" value="TRANSMEMBRANE PROTEIN 199"/>
    <property type="match status" value="1"/>
</dbReference>
<keyword evidence="2 7" id="KW-0812">Transmembrane</keyword>
<name>A0A9W8YPJ1_9PEZI</name>
<evidence type="ECO:0000256" key="4">
    <source>
        <dbReference type="ARBA" id="ARBA00022989"/>
    </source>
</evidence>
<evidence type="ECO:0000256" key="1">
    <source>
        <dbReference type="ARBA" id="ARBA00004477"/>
    </source>
</evidence>
<evidence type="ECO:0000256" key="6">
    <source>
        <dbReference type="SAM" id="MobiDB-lite"/>
    </source>
</evidence>
<proteinExistence type="predicted"/>
<protein>
    <submittedName>
        <fullName evidence="8">Uncharacterized protein</fullName>
    </submittedName>
</protein>
<keyword evidence="5 7" id="KW-0472">Membrane</keyword>